<organism evidence="2 3">
    <name type="scientific">Pleurodeles waltl</name>
    <name type="common">Iberian ribbed newt</name>
    <dbReference type="NCBI Taxonomy" id="8319"/>
    <lineage>
        <taxon>Eukaryota</taxon>
        <taxon>Metazoa</taxon>
        <taxon>Chordata</taxon>
        <taxon>Craniata</taxon>
        <taxon>Vertebrata</taxon>
        <taxon>Euteleostomi</taxon>
        <taxon>Amphibia</taxon>
        <taxon>Batrachia</taxon>
        <taxon>Caudata</taxon>
        <taxon>Salamandroidea</taxon>
        <taxon>Salamandridae</taxon>
        <taxon>Pleurodelinae</taxon>
        <taxon>Pleurodeles</taxon>
    </lineage>
</organism>
<protein>
    <recommendedName>
        <fullName evidence="4">Secreted protein</fullName>
    </recommendedName>
</protein>
<proteinExistence type="predicted"/>
<keyword evidence="1" id="KW-1133">Transmembrane helix</keyword>
<feature type="transmembrane region" description="Helical" evidence="1">
    <location>
        <begin position="15"/>
        <end position="34"/>
    </location>
</feature>
<accession>A0AAV7NJT4</accession>
<evidence type="ECO:0000313" key="2">
    <source>
        <dbReference type="EMBL" id="KAJ1115766.1"/>
    </source>
</evidence>
<keyword evidence="1" id="KW-0472">Membrane</keyword>
<comment type="caution">
    <text evidence="2">The sequence shown here is derived from an EMBL/GenBank/DDBJ whole genome shotgun (WGS) entry which is preliminary data.</text>
</comment>
<name>A0AAV7NJT4_PLEWA</name>
<reference evidence="2" key="1">
    <citation type="journal article" date="2022" name="bioRxiv">
        <title>Sequencing and chromosome-scale assembly of the giantPleurodeles waltlgenome.</title>
        <authorList>
            <person name="Brown T."/>
            <person name="Elewa A."/>
            <person name="Iarovenko S."/>
            <person name="Subramanian E."/>
            <person name="Araus A.J."/>
            <person name="Petzold A."/>
            <person name="Susuki M."/>
            <person name="Suzuki K.-i.T."/>
            <person name="Hayashi T."/>
            <person name="Toyoda A."/>
            <person name="Oliveira C."/>
            <person name="Osipova E."/>
            <person name="Leigh N.D."/>
            <person name="Simon A."/>
            <person name="Yun M.H."/>
        </authorList>
    </citation>
    <scope>NUCLEOTIDE SEQUENCE</scope>
    <source>
        <strain evidence="2">20211129_DDA</strain>
        <tissue evidence="2">Liver</tissue>
    </source>
</reference>
<gene>
    <name evidence="2" type="ORF">NDU88_003988</name>
</gene>
<sequence>MTVGVRRRRSCRADATVALVILLLYANDAVLIAWTPNALMSLVPAFSEFVLDLDLLSNYTKSHTMACGPKRY</sequence>
<evidence type="ECO:0000256" key="1">
    <source>
        <dbReference type="SAM" id="Phobius"/>
    </source>
</evidence>
<keyword evidence="3" id="KW-1185">Reference proteome</keyword>
<evidence type="ECO:0008006" key="4">
    <source>
        <dbReference type="Google" id="ProtNLM"/>
    </source>
</evidence>
<dbReference type="Proteomes" id="UP001066276">
    <property type="component" value="Chromosome 8"/>
</dbReference>
<dbReference type="EMBL" id="JANPWB010000012">
    <property type="protein sequence ID" value="KAJ1115766.1"/>
    <property type="molecule type" value="Genomic_DNA"/>
</dbReference>
<dbReference type="AlphaFoldDB" id="A0AAV7NJT4"/>
<evidence type="ECO:0000313" key="3">
    <source>
        <dbReference type="Proteomes" id="UP001066276"/>
    </source>
</evidence>
<keyword evidence="1" id="KW-0812">Transmembrane</keyword>